<evidence type="ECO:0000256" key="3">
    <source>
        <dbReference type="SAM" id="MobiDB-lite"/>
    </source>
</evidence>
<reference key="1">
    <citation type="submission" date="2007-01" db="EMBL/GenBank/DDBJ databases">
        <title>The Genome Sequence of Puccinia graminis f. sp. tritici Strain CRL 75-36-700-3.</title>
        <authorList>
            <consortium name="The Broad Institute Genome Sequencing Platform"/>
            <person name="Birren B."/>
            <person name="Lander E."/>
            <person name="Galagan J."/>
            <person name="Nusbaum C."/>
            <person name="Devon K."/>
            <person name="Cuomo C."/>
            <person name="Jaffe D."/>
            <person name="Butler J."/>
            <person name="Alvarez P."/>
            <person name="Gnerre S."/>
            <person name="Grabherr M."/>
            <person name="Mauceli E."/>
            <person name="Brockman W."/>
            <person name="Young S."/>
            <person name="LaButti K."/>
            <person name="Sykes S."/>
            <person name="DeCaprio D."/>
            <person name="Crawford M."/>
            <person name="Koehrsen M."/>
            <person name="Engels R."/>
            <person name="Montgomery P."/>
            <person name="Pearson M."/>
            <person name="Howarth C."/>
            <person name="Larson L."/>
            <person name="White J."/>
            <person name="Zeng Q."/>
            <person name="Kodira C."/>
            <person name="Yandava C."/>
            <person name="Alvarado L."/>
            <person name="O'Leary S."/>
            <person name="Szabo L."/>
            <person name="Dean R."/>
            <person name="Schein J."/>
        </authorList>
    </citation>
    <scope>NUCLEOTIDE SEQUENCE</scope>
    <source>
        <strain>CRL 75-36-700-3</strain>
    </source>
</reference>
<feature type="region of interest" description="Disordered" evidence="3">
    <location>
        <begin position="1"/>
        <end position="25"/>
    </location>
</feature>
<dbReference type="KEGG" id="pgr:PGTG_17443"/>
<proteinExistence type="predicted"/>
<dbReference type="STRING" id="418459.E3L581"/>
<dbReference type="GO" id="GO:0008654">
    <property type="term" value="P:phospholipid biosynthetic process"/>
    <property type="evidence" value="ECO:0007669"/>
    <property type="project" value="InterPro"/>
</dbReference>
<dbReference type="PANTHER" id="PTHR10067">
    <property type="entry name" value="PHOSPHATIDYLSERINE DECARBOXYLASE"/>
    <property type="match status" value="1"/>
</dbReference>
<sequence>MGSSENTQQGQDPTESFVASQPVSPGAGLASSVKVHTDIVRGELETLPSSGNCMFFFVVYLAPGNYHCFHSPADWKVERCCHFAGLFTPWLHLSLKNGMTIGELFSVSPWMGGELADLFVLNKRVALLGQWRHGFFSMTPVGAKNVGSILINLNQELRTNWVDKQCHE</sequence>
<dbReference type="PANTHER" id="PTHR10067:SF6">
    <property type="entry name" value="PHOSPHATIDYLSERINE DECARBOXYLASE PROENZYME, MITOCHONDRIAL"/>
    <property type="match status" value="1"/>
</dbReference>
<reference evidence="5" key="2">
    <citation type="journal article" date="2011" name="Proc. Natl. Acad. Sci. U.S.A.">
        <title>Obligate biotrophy features unraveled by the genomic analysis of rust fungi.</title>
        <authorList>
            <person name="Duplessis S."/>
            <person name="Cuomo C.A."/>
            <person name="Lin Y.-C."/>
            <person name="Aerts A."/>
            <person name="Tisserant E."/>
            <person name="Veneault-Fourrey C."/>
            <person name="Joly D.L."/>
            <person name="Hacquard S."/>
            <person name="Amselem J."/>
            <person name="Cantarel B.L."/>
            <person name="Chiu R."/>
            <person name="Coutinho P.M."/>
            <person name="Feau N."/>
            <person name="Field M."/>
            <person name="Frey P."/>
            <person name="Gelhaye E."/>
            <person name="Goldberg J."/>
            <person name="Grabherr M.G."/>
            <person name="Kodira C.D."/>
            <person name="Kohler A."/>
            <person name="Kuees U."/>
            <person name="Lindquist E.A."/>
            <person name="Lucas S.M."/>
            <person name="Mago R."/>
            <person name="Mauceli E."/>
            <person name="Morin E."/>
            <person name="Murat C."/>
            <person name="Pangilinan J.L."/>
            <person name="Park R."/>
            <person name="Pearson M."/>
            <person name="Quesneville H."/>
            <person name="Rouhier N."/>
            <person name="Sakthikumar S."/>
            <person name="Salamov A.A."/>
            <person name="Schmutz J."/>
            <person name="Selles B."/>
            <person name="Shapiro H."/>
            <person name="Tanguay P."/>
            <person name="Tuskan G.A."/>
            <person name="Henrissat B."/>
            <person name="Van de Peer Y."/>
            <person name="Rouze P."/>
            <person name="Ellis J.G."/>
            <person name="Dodds P.N."/>
            <person name="Schein J.E."/>
            <person name="Zhong S."/>
            <person name="Hamelin R.C."/>
            <person name="Grigoriev I.V."/>
            <person name="Szabo L.J."/>
            <person name="Martin F."/>
        </authorList>
    </citation>
    <scope>NUCLEOTIDE SEQUENCE [LARGE SCALE GENOMIC DNA]</scope>
    <source>
        <strain evidence="5">CRL 75-36-700-3 / race SCCL</strain>
    </source>
</reference>
<dbReference type="AlphaFoldDB" id="E3L581"/>
<name>E3L581_PUCGT</name>
<organism evidence="4 5">
    <name type="scientific">Puccinia graminis f. sp. tritici (strain CRL 75-36-700-3 / race SCCL)</name>
    <name type="common">Black stem rust fungus</name>
    <dbReference type="NCBI Taxonomy" id="418459"/>
    <lineage>
        <taxon>Eukaryota</taxon>
        <taxon>Fungi</taxon>
        <taxon>Dikarya</taxon>
        <taxon>Basidiomycota</taxon>
        <taxon>Pucciniomycotina</taxon>
        <taxon>Pucciniomycetes</taxon>
        <taxon>Pucciniales</taxon>
        <taxon>Pucciniaceae</taxon>
        <taxon>Puccinia</taxon>
    </lineage>
</organism>
<dbReference type="Proteomes" id="UP000008783">
    <property type="component" value="Unassembled WGS sequence"/>
</dbReference>
<dbReference type="EMBL" id="DS178351">
    <property type="protein sequence ID" value="EFP91706.2"/>
    <property type="molecule type" value="Genomic_DNA"/>
</dbReference>
<evidence type="ECO:0000256" key="1">
    <source>
        <dbReference type="ARBA" id="ARBA00022793"/>
    </source>
</evidence>
<evidence type="ECO:0000256" key="2">
    <source>
        <dbReference type="ARBA" id="ARBA00023239"/>
    </source>
</evidence>
<feature type="compositionally biased region" description="Polar residues" evidence="3">
    <location>
        <begin position="1"/>
        <end position="23"/>
    </location>
</feature>
<evidence type="ECO:0000313" key="5">
    <source>
        <dbReference type="Proteomes" id="UP000008783"/>
    </source>
</evidence>
<dbReference type="HOGENOM" id="CLU_1587334_0_0_1"/>
<gene>
    <name evidence="4" type="ORF">PGTG_17443</name>
</gene>
<dbReference type="GO" id="GO:0004609">
    <property type="term" value="F:phosphatidylserine decarboxylase activity"/>
    <property type="evidence" value="ECO:0007669"/>
    <property type="project" value="InterPro"/>
</dbReference>
<keyword evidence="1" id="KW-0210">Decarboxylase</keyword>
<dbReference type="GeneID" id="10531700"/>
<keyword evidence="5" id="KW-1185">Reference proteome</keyword>
<dbReference type="Pfam" id="PF02666">
    <property type="entry name" value="PS_Dcarbxylase"/>
    <property type="match status" value="1"/>
</dbReference>
<evidence type="ECO:0000313" key="4">
    <source>
        <dbReference type="EMBL" id="EFP91706.2"/>
    </source>
</evidence>
<dbReference type="InterPro" id="IPR003817">
    <property type="entry name" value="PS_Dcarbxylase"/>
</dbReference>
<dbReference type="VEuPathDB" id="FungiDB:PGTG_17443"/>
<accession>E3L581</accession>
<dbReference type="InParanoid" id="E3L581"/>
<dbReference type="RefSeq" id="XP_003336125.2">
    <property type="nucleotide sequence ID" value="XM_003336077.2"/>
</dbReference>
<keyword evidence="2" id="KW-0456">Lyase</keyword>
<dbReference type="OrthoDB" id="4330at2759"/>
<protein>
    <submittedName>
        <fullName evidence="4">Phosphatidylserine decarboxylase</fullName>
    </submittedName>
</protein>